<dbReference type="Proteomes" id="UP000775129">
    <property type="component" value="Unassembled WGS sequence"/>
</dbReference>
<dbReference type="SUPFAM" id="SSF51445">
    <property type="entry name" value="(Trans)glycosidases"/>
    <property type="match status" value="1"/>
</dbReference>
<dbReference type="PANTHER" id="PTHR34983:SF1">
    <property type="entry name" value="ARABINOGALACTAN ENDO-BETA-1,4-GALACTANASE A"/>
    <property type="match status" value="1"/>
</dbReference>
<dbReference type="InterPro" id="IPR011683">
    <property type="entry name" value="Glyco_hydro_53"/>
</dbReference>
<proteinExistence type="inferred from homology"/>
<evidence type="ECO:0000256" key="3">
    <source>
        <dbReference type="ARBA" id="ARBA00012556"/>
    </source>
</evidence>
<reference evidence="7" key="1">
    <citation type="journal article" date="2021" name="PeerJ">
        <title>Extensive microbial diversity within the chicken gut microbiome revealed by metagenomics and culture.</title>
        <authorList>
            <person name="Gilroy R."/>
            <person name="Ravi A."/>
            <person name="Getino M."/>
            <person name="Pursley I."/>
            <person name="Horton D.L."/>
            <person name="Alikhan N.F."/>
            <person name="Baker D."/>
            <person name="Gharbi K."/>
            <person name="Hall N."/>
            <person name="Watson M."/>
            <person name="Adriaenssens E.M."/>
            <person name="Foster-Nyarko E."/>
            <person name="Jarju S."/>
            <person name="Secka A."/>
            <person name="Antonio M."/>
            <person name="Oren A."/>
            <person name="Chaudhuri R.R."/>
            <person name="La Ragione R."/>
            <person name="Hildebrand F."/>
            <person name="Pallen M.J."/>
        </authorList>
    </citation>
    <scope>NUCLEOTIDE SEQUENCE</scope>
    <source>
        <strain evidence="7">1647</strain>
    </source>
</reference>
<comment type="similarity">
    <text evidence="2 6">Belongs to the glycosyl hydrolase 53 family.</text>
</comment>
<dbReference type="PANTHER" id="PTHR34983">
    <property type="entry name" value="ARABINOGALACTAN ENDO-BETA-1,4-GALACTANASE A"/>
    <property type="match status" value="1"/>
</dbReference>
<evidence type="ECO:0000313" key="7">
    <source>
        <dbReference type="EMBL" id="HJF50077.1"/>
    </source>
</evidence>
<dbReference type="GO" id="GO:0045490">
    <property type="term" value="P:pectin catabolic process"/>
    <property type="evidence" value="ECO:0007669"/>
    <property type="project" value="TreeGrafter"/>
</dbReference>
<dbReference type="EC" id="3.2.1.89" evidence="3 6"/>
<protein>
    <recommendedName>
        <fullName evidence="3 6">Arabinogalactan endo-beta-1,4-galactanase</fullName>
        <ecNumber evidence="3 6">3.2.1.89</ecNumber>
    </recommendedName>
</protein>
<sequence length="240" mass="26015">LRDAGVDVAMVHVGNEINPGMLWPHGQTWDVDPQDDVEGAQWENLARFLRAGAGAVADVFPAAEVMLHLTNLQDGIEGLTWWLDEAVSRGVPLDVIGLSYYPYWHGTLADLQEAISTLGARYERDVIVVETAYPFTLEDDPRAPFPNIVDAETVLPEGYPPTPGGQAAFFRAVQDVTAAAEGGRGRGVVYWEPAWTAVEGAGWDPEDPSSGNAWENQAMFDFSGAALPEVLAELGATHER</sequence>
<feature type="non-terminal residue" evidence="7">
    <location>
        <position position="1"/>
    </location>
</feature>
<dbReference type="Pfam" id="PF07745">
    <property type="entry name" value="Glyco_hydro_53"/>
    <property type="match status" value="1"/>
</dbReference>
<dbReference type="AlphaFoldDB" id="A0A921KQW8"/>
<comment type="catalytic activity">
    <reaction evidence="1 6">
        <text>The enzyme specifically hydrolyzes (1-&gt;4)-beta-D-galactosidic linkages in type I arabinogalactans.</text>
        <dbReference type="EC" id="3.2.1.89"/>
    </reaction>
</comment>
<evidence type="ECO:0000256" key="6">
    <source>
        <dbReference type="RuleBase" id="RU361192"/>
    </source>
</evidence>
<dbReference type="InterPro" id="IPR017853">
    <property type="entry name" value="GH"/>
</dbReference>
<dbReference type="EMBL" id="DYWO01000292">
    <property type="protein sequence ID" value="HJF50077.1"/>
    <property type="molecule type" value="Genomic_DNA"/>
</dbReference>
<reference evidence="7" key="2">
    <citation type="submission" date="2021-09" db="EMBL/GenBank/DDBJ databases">
        <authorList>
            <person name="Gilroy R."/>
        </authorList>
    </citation>
    <scope>NUCLEOTIDE SEQUENCE</scope>
    <source>
        <strain evidence="7">1647</strain>
    </source>
</reference>
<gene>
    <name evidence="7" type="ORF">K8W24_09815</name>
</gene>
<keyword evidence="4 6" id="KW-0378">Hydrolase</keyword>
<dbReference type="Gene3D" id="3.20.20.80">
    <property type="entry name" value="Glycosidases"/>
    <property type="match status" value="1"/>
</dbReference>
<evidence type="ECO:0000256" key="4">
    <source>
        <dbReference type="ARBA" id="ARBA00022801"/>
    </source>
</evidence>
<organism evidence="7 8">
    <name type="scientific">Brachybacterium paraconglomeratum</name>
    <dbReference type="NCBI Taxonomy" id="173362"/>
    <lineage>
        <taxon>Bacteria</taxon>
        <taxon>Bacillati</taxon>
        <taxon>Actinomycetota</taxon>
        <taxon>Actinomycetes</taxon>
        <taxon>Micrococcales</taxon>
        <taxon>Dermabacteraceae</taxon>
        <taxon>Brachybacterium</taxon>
    </lineage>
</organism>
<dbReference type="GO" id="GO:0031218">
    <property type="term" value="F:arabinogalactan endo-1,4-beta-galactosidase activity"/>
    <property type="evidence" value="ECO:0007669"/>
    <property type="project" value="UniProtKB-EC"/>
</dbReference>
<dbReference type="GO" id="GO:0015926">
    <property type="term" value="F:glucosidase activity"/>
    <property type="evidence" value="ECO:0007669"/>
    <property type="project" value="InterPro"/>
</dbReference>
<evidence type="ECO:0000256" key="2">
    <source>
        <dbReference type="ARBA" id="ARBA00010687"/>
    </source>
</evidence>
<evidence type="ECO:0000256" key="5">
    <source>
        <dbReference type="ARBA" id="ARBA00023295"/>
    </source>
</evidence>
<comment type="caution">
    <text evidence="7">The sequence shown here is derived from an EMBL/GenBank/DDBJ whole genome shotgun (WGS) entry which is preliminary data.</text>
</comment>
<keyword evidence="5 6" id="KW-0326">Glycosidase</keyword>
<evidence type="ECO:0000313" key="8">
    <source>
        <dbReference type="Proteomes" id="UP000775129"/>
    </source>
</evidence>
<evidence type="ECO:0000256" key="1">
    <source>
        <dbReference type="ARBA" id="ARBA00001695"/>
    </source>
</evidence>
<accession>A0A921KQW8</accession>
<name>A0A921KQW8_9MICO</name>